<organism evidence="1 2">
    <name type="scientific">Pleurodeles waltl</name>
    <name type="common">Iberian ribbed newt</name>
    <dbReference type="NCBI Taxonomy" id="8319"/>
    <lineage>
        <taxon>Eukaryota</taxon>
        <taxon>Metazoa</taxon>
        <taxon>Chordata</taxon>
        <taxon>Craniata</taxon>
        <taxon>Vertebrata</taxon>
        <taxon>Euteleostomi</taxon>
        <taxon>Amphibia</taxon>
        <taxon>Batrachia</taxon>
        <taxon>Caudata</taxon>
        <taxon>Salamandroidea</taxon>
        <taxon>Salamandridae</taxon>
        <taxon>Pleurodelinae</taxon>
        <taxon>Pleurodeles</taxon>
    </lineage>
</organism>
<comment type="caution">
    <text evidence="1">The sequence shown here is derived from an EMBL/GenBank/DDBJ whole genome shotgun (WGS) entry which is preliminary data.</text>
</comment>
<dbReference type="AlphaFoldDB" id="A0AAV7WS49"/>
<evidence type="ECO:0000313" key="1">
    <source>
        <dbReference type="EMBL" id="KAJ1215998.1"/>
    </source>
</evidence>
<dbReference type="EMBL" id="JANPWB010000001">
    <property type="protein sequence ID" value="KAJ1215998.1"/>
    <property type="molecule type" value="Genomic_DNA"/>
</dbReference>
<dbReference type="Proteomes" id="UP001066276">
    <property type="component" value="Chromosome 1_1"/>
</dbReference>
<evidence type="ECO:0000313" key="2">
    <source>
        <dbReference type="Proteomes" id="UP001066276"/>
    </source>
</evidence>
<protein>
    <submittedName>
        <fullName evidence="1">Uncharacterized protein</fullName>
    </submittedName>
</protein>
<sequence>MEPRLENCIIISVVDIRGAPLSVASEASQNSPNFETFFHVFHSRCIENCISQLEVQLSVPGNKVKKPSTLTLRR</sequence>
<keyword evidence="2" id="KW-1185">Reference proteome</keyword>
<proteinExistence type="predicted"/>
<gene>
    <name evidence="1" type="ORF">NDU88_003604</name>
</gene>
<reference evidence="1" key="1">
    <citation type="journal article" date="2022" name="bioRxiv">
        <title>Sequencing and chromosome-scale assembly of the giantPleurodeles waltlgenome.</title>
        <authorList>
            <person name="Brown T."/>
            <person name="Elewa A."/>
            <person name="Iarovenko S."/>
            <person name="Subramanian E."/>
            <person name="Araus A.J."/>
            <person name="Petzold A."/>
            <person name="Susuki M."/>
            <person name="Suzuki K.-i.T."/>
            <person name="Hayashi T."/>
            <person name="Toyoda A."/>
            <person name="Oliveira C."/>
            <person name="Osipova E."/>
            <person name="Leigh N.D."/>
            <person name="Simon A."/>
            <person name="Yun M.H."/>
        </authorList>
    </citation>
    <scope>NUCLEOTIDE SEQUENCE</scope>
    <source>
        <strain evidence="1">20211129_DDA</strain>
        <tissue evidence="1">Liver</tissue>
    </source>
</reference>
<accession>A0AAV7WS49</accession>
<name>A0AAV7WS49_PLEWA</name>